<dbReference type="PANTHER" id="PTHR30118:SF15">
    <property type="entry name" value="TRANSCRIPTIONAL REGULATORY PROTEIN"/>
    <property type="match status" value="1"/>
</dbReference>
<dbReference type="InterPro" id="IPR037402">
    <property type="entry name" value="YidZ_PBP2"/>
</dbReference>
<dbReference type="Pfam" id="PF00126">
    <property type="entry name" value="HTH_1"/>
    <property type="match status" value="1"/>
</dbReference>
<dbReference type="STRING" id="1035707.SAMN05216552_102457"/>
<accession>A0A1I7L7M3</accession>
<dbReference type="InterPro" id="IPR000847">
    <property type="entry name" value="LysR_HTH_N"/>
</dbReference>
<sequence length="305" mass="33709">MLDMKRSDLHLLISLDTLLDELNVTRAAQRMHISQSTLSGHLARLRELFRDPLLVPSETGRGMVPTERALALRPRLADALSLLRDAVAQPYDFDPARSERTFVVAANDNVFTILALDVMAHVMGFGNHELRMAVVPAHDAGLVDRMARGEVDLFLGDIGKVPDTLKTRYLRADHFVLAQRLGHPRGTGAPDLDEYCALPHVVVSMRAEFTTPVDAVLQGLGRVRTVVAAVPSYNQVALVLSQTDGVATLPRPLLQRYTTLVDLIDLPFTVPAFRLAMAWHPRAQNDPASAWLRRCFLDVCGLAED</sequence>
<dbReference type="GO" id="GO:0003677">
    <property type="term" value="F:DNA binding"/>
    <property type="evidence" value="ECO:0007669"/>
    <property type="project" value="UniProtKB-KW"/>
</dbReference>
<evidence type="ECO:0000313" key="6">
    <source>
        <dbReference type="EMBL" id="SFV05635.1"/>
    </source>
</evidence>
<proteinExistence type="inferred from homology"/>
<evidence type="ECO:0000256" key="4">
    <source>
        <dbReference type="ARBA" id="ARBA00023163"/>
    </source>
</evidence>
<evidence type="ECO:0000313" key="7">
    <source>
        <dbReference type="Proteomes" id="UP000199391"/>
    </source>
</evidence>
<dbReference type="CDD" id="cd08417">
    <property type="entry name" value="PBP2_Nitroaromatics_like"/>
    <property type="match status" value="1"/>
</dbReference>
<keyword evidence="7" id="KW-1185">Reference proteome</keyword>
<gene>
    <name evidence="6" type="ORF">SAMN05216552_102457</name>
</gene>
<evidence type="ECO:0000256" key="3">
    <source>
        <dbReference type="ARBA" id="ARBA00023125"/>
    </source>
</evidence>
<dbReference type="SUPFAM" id="SSF46785">
    <property type="entry name" value="Winged helix' DNA-binding domain"/>
    <property type="match status" value="1"/>
</dbReference>
<dbReference type="EMBL" id="FPBO01000024">
    <property type="protein sequence ID" value="SFV05635.1"/>
    <property type="molecule type" value="Genomic_DNA"/>
</dbReference>
<organism evidence="6 7">
    <name type="scientific">Pseudoduganella namucuonensis</name>
    <dbReference type="NCBI Taxonomy" id="1035707"/>
    <lineage>
        <taxon>Bacteria</taxon>
        <taxon>Pseudomonadati</taxon>
        <taxon>Pseudomonadota</taxon>
        <taxon>Betaproteobacteria</taxon>
        <taxon>Burkholderiales</taxon>
        <taxon>Oxalobacteraceae</taxon>
        <taxon>Telluria group</taxon>
        <taxon>Pseudoduganella</taxon>
    </lineage>
</organism>
<dbReference type="RefSeq" id="WP_093557828.1">
    <property type="nucleotide sequence ID" value="NZ_FPBO01000024.1"/>
</dbReference>
<dbReference type="PANTHER" id="PTHR30118">
    <property type="entry name" value="HTH-TYPE TRANSCRIPTIONAL REGULATOR LEUO-RELATED"/>
    <property type="match status" value="1"/>
</dbReference>
<dbReference type="SUPFAM" id="SSF53850">
    <property type="entry name" value="Periplasmic binding protein-like II"/>
    <property type="match status" value="1"/>
</dbReference>
<evidence type="ECO:0000256" key="2">
    <source>
        <dbReference type="ARBA" id="ARBA00023015"/>
    </source>
</evidence>
<dbReference type="AlphaFoldDB" id="A0A1I7L7M3"/>
<reference evidence="7" key="1">
    <citation type="submission" date="2016-10" db="EMBL/GenBank/DDBJ databases">
        <authorList>
            <person name="Varghese N."/>
            <person name="Submissions S."/>
        </authorList>
    </citation>
    <scope>NUCLEOTIDE SEQUENCE [LARGE SCALE GENOMIC DNA]</scope>
    <source>
        <strain evidence="7">CGMCC 1.11014</strain>
    </source>
</reference>
<dbReference type="InterPro" id="IPR036390">
    <property type="entry name" value="WH_DNA-bd_sf"/>
</dbReference>
<protein>
    <submittedName>
        <fullName evidence="6">DNA-binding transcriptional regulator, LysR family</fullName>
    </submittedName>
</protein>
<keyword evidence="2" id="KW-0805">Transcription regulation</keyword>
<keyword evidence="3 6" id="KW-0238">DNA-binding</keyword>
<dbReference type="PROSITE" id="PS50931">
    <property type="entry name" value="HTH_LYSR"/>
    <property type="match status" value="1"/>
</dbReference>
<dbReference type="Gene3D" id="3.40.190.10">
    <property type="entry name" value="Periplasmic binding protein-like II"/>
    <property type="match status" value="2"/>
</dbReference>
<comment type="similarity">
    <text evidence="1">Belongs to the LysR transcriptional regulatory family.</text>
</comment>
<evidence type="ECO:0000256" key="1">
    <source>
        <dbReference type="ARBA" id="ARBA00009437"/>
    </source>
</evidence>
<dbReference type="Proteomes" id="UP000199391">
    <property type="component" value="Unassembled WGS sequence"/>
</dbReference>
<dbReference type="InterPro" id="IPR050389">
    <property type="entry name" value="LysR-type_TF"/>
</dbReference>
<dbReference type="OrthoDB" id="8557381at2"/>
<keyword evidence="4" id="KW-0804">Transcription</keyword>
<name>A0A1I7L7M3_9BURK</name>
<dbReference type="Pfam" id="PF03466">
    <property type="entry name" value="LysR_substrate"/>
    <property type="match status" value="1"/>
</dbReference>
<evidence type="ECO:0000259" key="5">
    <source>
        <dbReference type="PROSITE" id="PS50931"/>
    </source>
</evidence>
<feature type="domain" description="HTH lysR-type" evidence="5">
    <location>
        <begin position="8"/>
        <end position="66"/>
    </location>
</feature>
<dbReference type="GO" id="GO:0003700">
    <property type="term" value="F:DNA-binding transcription factor activity"/>
    <property type="evidence" value="ECO:0007669"/>
    <property type="project" value="InterPro"/>
</dbReference>
<dbReference type="InterPro" id="IPR036388">
    <property type="entry name" value="WH-like_DNA-bd_sf"/>
</dbReference>
<dbReference type="InterPro" id="IPR005119">
    <property type="entry name" value="LysR_subst-bd"/>
</dbReference>
<dbReference type="Gene3D" id="1.10.10.10">
    <property type="entry name" value="Winged helix-like DNA-binding domain superfamily/Winged helix DNA-binding domain"/>
    <property type="match status" value="1"/>
</dbReference>